<evidence type="ECO:0000256" key="1">
    <source>
        <dbReference type="SAM" id="MobiDB-lite"/>
    </source>
</evidence>
<feature type="compositionally biased region" description="Pro residues" evidence="1">
    <location>
        <begin position="109"/>
        <end position="120"/>
    </location>
</feature>
<feature type="region of interest" description="Disordered" evidence="1">
    <location>
        <begin position="1"/>
        <end position="185"/>
    </location>
</feature>
<proteinExistence type="predicted"/>
<dbReference type="Proteomes" id="UP000558488">
    <property type="component" value="Unassembled WGS sequence"/>
</dbReference>
<evidence type="ECO:0000313" key="3">
    <source>
        <dbReference type="Proteomes" id="UP000558488"/>
    </source>
</evidence>
<name>A0A7J7RD77_PIPKU</name>
<dbReference type="EMBL" id="JACAGB010000081">
    <property type="protein sequence ID" value="KAF6274081.1"/>
    <property type="molecule type" value="Genomic_DNA"/>
</dbReference>
<sequence>MFPLTPRLSDGGGALPGKPNGSPGASPLPEPLSHPNIEQPRSQACGPAPARKELSPGQAGSGGTCLGSNPSTVLGEACQERSGHHTERLDPPTPTWGAVGAGADVLEGPAPPPAAGPERPPWASQLTESLPGRLLPRGPASSHSSLCVSAERNGHGCWESPPPPPTQPLRVSAQDRVPRQPPLRGRARLTHLSGHGVALVHQPPQRPQGLSCGLRDKEREGRRWGQLRALALVAGSTEP</sequence>
<reference evidence="2 3" key="1">
    <citation type="journal article" date="2020" name="Nature">
        <title>Six reference-quality genomes reveal evolution of bat adaptations.</title>
        <authorList>
            <person name="Jebb D."/>
            <person name="Huang Z."/>
            <person name="Pippel M."/>
            <person name="Hughes G.M."/>
            <person name="Lavrichenko K."/>
            <person name="Devanna P."/>
            <person name="Winkler S."/>
            <person name="Jermiin L.S."/>
            <person name="Skirmuntt E.C."/>
            <person name="Katzourakis A."/>
            <person name="Burkitt-Gray L."/>
            <person name="Ray D.A."/>
            <person name="Sullivan K.A.M."/>
            <person name="Roscito J.G."/>
            <person name="Kirilenko B.M."/>
            <person name="Davalos L.M."/>
            <person name="Corthals A.P."/>
            <person name="Power M.L."/>
            <person name="Jones G."/>
            <person name="Ransome R.D."/>
            <person name="Dechmann D.K.N."/>
            <person name="Locatelli A.G."/>
            <person name="Puechmaille S.J."/>
            <person name="Fedrigo O."/>
            <person name="Jarvis E.D."/>
            <person name="Hiller M."/>
            <person name="Vernes S.C."/>
            <person name="Myers E.W."/>
            <person name="Teeling E.C."/>
        </authorList>
    </citation>
    <scope>NUCLEOTIDE SEQUENCE [LARGE SCALE GENOMIC DNA]</scope>
    <source>
        <strain evidence="2">MPipKuh1</strain>
        <tissue evidence="2">Flight muscle</tissue>
    </source>
</reference>
<gene>
    <name evidence="2" type="ORF">mPipKuh1_010682</name>
</gene>
<feature type="compositionally biased region" description="Basic and acidic residues" evidence="1">
    <location>
        <begin position="78"/>
        <end position="90"/>
    </location>
</feature>
<organism evidence="2 3">
    <name type="scientific">Pipistrellus kuhlii</name>
    <name type="common">Kuhl's pipistrelle</name>
    <dbReference type="NCBI Taxonomy" id="59472"/>
    <lineage>
        <taxon>Eukaryota</taxon>
        <taxon>Metazoa</taxon>
        <taxon>Chordata</taxon>
        <taxon>Craniata</taxon>
        <taxon>Vertebrata</taxon>
        <taxon>Euteleostomi</taxon>
        <taxon>Mammalia</taxon>
        <taxon>Eutheria</taxon>
        <taxon>Laurasiatheria</taxon>
        <taxon>Chiroptera</taxon>
        <taxon>Yangochiroptera</taxon>
        <taxon>Vespertilionidae</taxon>
        <taxon>Pipistrellus</taxon>
    </lineage>
</organism>
<comment type="caution">
    <text evidence="2">The sequence shown here is derived from an EMBL/GenBank/DDBJ whole genome shotgun (WGS) entry which is preliminary data.</text>
</comment>
<keyword evidence="3" id="KW-1185">Reference proteome</keyword>
<dbReference type="AlphaFoldDB" id="A0A7J7RD77"/>
<accession>A0A7J7RD77</accession>
<evidence type="ECO:0000313" key="2">
    <source>
        <dbReference type="EMBL" id="KAF6274081.1"/>
    </source>
</evidence>
<protein>
    <submittedName>
        <fullName evidence="2">Uncharacterized protein</fullName>
    </submittedName>
</protein>